<dbReference type="PANTHER" id="PTHR11640">
    <property type="entry name" value="NEPHRIN"/>
    <property type="match status" value="1"/>
</dbReference>
<dbReference type="Proteomes" id="UP000596742">
    <property type="component" value="Unassembled WGS sequence"/>
</dbReference>
<keyword evidence="8" id="KW-1185">Reference proteome</keyword>
<evidence type="ECO:0000256" key="5">
    <source>
        <dbReference type="ARBA" id="ARBA00023319"/>
    </source>
</evidence>
<reference evidence="7" key="1">
    <citation type="submission" date="2018-11" db="EMBL/GenBank/DDBJ databases">
        <authorList>
            <person name="Alioto T."/>
            <person name="Alioto T."/>
        </authorList>
    </citation>
    <scope>NUCLEOTIDE SEQUENCE</scope>
</reference>
<dbReference type="PROSITE" id="PS50835">
    <property type="entry name" value="IG_LIKE"/>
    <property type="match status" value="2"/>
</dbReference>
<dbReference type="InterPro" id="IPR003598">
    <property type="entry name" value="Ig_sub2"/>
</dbReference>
<keyword evidence="5" id="KW-0393">Immunoglobulin domain</keyword>
<evidence type="ECO:0000256" key="4">
    <source>
        <dbReference type="ARBA" id="ARBA00023180"/>
    </source>
</evidence>
<evidence type="ECO:0000256" key="1">
    <source>
        <dbReference type="ARBA" id="ARBA00004479"/>
    </source>
</evidence>
<dbReference type="SUPFAM" id="SSF48726">
    <property type="entry name" value="Immunoglobulin"/>
    <property type="match status" value="5"/>
</dbReference>
<dbReference type="InterPro" id="IPR013098">
    <property type="entry name" value="Ig_I-set"/>
</dbReference>
<dbReference type="Pfam" id="PF07679">
    <property type="entry name" value="I-set"/>
    <property type="match status" value="1"/>
</dbReference>
<dbReference type="InterPro" id="IPR051275">
    <property type="entry name" value="Cell_adhesion_signaling"/>
</dbReference>
<feature type="domain" description="Ig-like" evidence="6">
    <location>
        <begin position="310"/>
        <end position="397"/>
    </location>
</feature>
<comment type="caution">
    <text evidence="7">The sequence shown here is derived from an EMBL/GenBank/DDBJ whole genome shotgun (WGS) entry which is preliminary data.</text>
</comment>
<keyword evidence="3" id="KW-1015">Disulfide bond</keyword>
<evidence type="ECO:0000313" key="8">
    <source>
        <dbReference type="Proteomes" id="UP000596742"/>
    </source>
</evidence>
<dbReference type="PANTHER" id="PTHR11640:SF164">
    <property type="entry name" value="MAM DOMAIN-CONTAINING GLYCOSYLPHOSPHATIDYLINOSITOL ANCHOR PROTEIN 1"/>
    <property type="match status" value="1"/>
</dbReference>
<evidence type="ECO:0000256" key="3">
    <source>
        <dbReference type="ARBA" id="ARBA00023157"/>
    </source>
</evidence>
<dbReference type="InterPro" id="IPR013783">
    <property type="entry name" value="Ig-like_fold"/>
</dbReference>
<feature type="domain" description="Ig-like" evidence="6">
    <location>
        <begin position="399"/>
        <end position="483"/>
    </location>
</feature>
<dbReference type="SMART" id="SM00409">
    <property type="entry name" value="IG"/>
    <property type="match status" value="5"/>
</dbReference>
<dbReference type="InterPro" id="IPR036179">
    <property type="entry name" value="Ig-like_dom_sf"/>
</dbReference>
<keyword evidence="4" id="KW-0325">Glycoprotein</keyword>
<dbReference type="GO" id="GO:0005886">
    <property type="term" value="C:plasma membrane"/>
    <property type="evidence" value="ECO:0007669"/>
    <property type="project" value="TreeGrafter"/>
</dbReference>
<dbReference type="EMBL" id="UYJE01007595">
    <property type="protein sequence ID" value="VDI56297.1"/>
    <property type="molecule type" value="Genomic_DNA"/>
</dbReference>
<organism evidence="7 8">
    <name type="scientific">Mytilus galloprovincialis</name>
    <name type="common">Mediterranean mussel</name>
    <dbReference type="NCBI Taxonomy" id="29158"/>
    <lineage>
        <taxon>Eukaryota</taxon>
        <taxon>Metazoa</taxon>
        <taxon>Spiralia</taxon>
        <taxon>Lophotrochozoa</taxon>
        <taxon>Mollusca</taxon>
        <taxon>Bivalvia</taxon>
        <taxon>Autobranchia</taxon>
        <taxon>Pteriomorphia</taxon>
        <taxon>Mytilida</taxon>
        <taxon>Mytiloidea</taxon>
        <taxon>Mytilidae</taxon>
        <taxon>Mytilinae</taxon>
        <taxon>Mytilus</taxon>
    </lineage>
</organism>
<dbReference type="InterPro" id="IPR007110">
    <property type="entry name" value="Ig-like_dom"/>
</dbReference>
<gene>
    <name evidence="7" type="ORF">MGAL_10B084030</name>
</gene>
<dbReference type="SMART" id="SM00408">
    <property type="entry name" value="IGc2"/>
    <property type="match status" value="3"/>
</dbReference>
<evidence type="ECO:0000259" key="6">
    <source>
        <dbReference type="PROSITE" id="PS50835"/>
    </source>
</evidence>
<keyword evidence="2" id="KW-0472">Membrane</keyword>
<evidence type="ECO:0000313" key="7">
    <source>
        <dbReference type="EMBL" id="VDI56297.1"/>
    </source>
</evidence>
<proteinExistence type="predicted"/>
<dbReference type="Gene3D" id="2.60.40.10">
    <property type="entry name" value="Immunoglobulins"/>
    <property type="match status" value="5"/>
</dbReference>
<dbReference type="InterPro" id="IPR041249">
    <property type="entry name" value="HEPN_DZIP3"/>
</dbReference>
<dbReference type="AlphaFoldDB" id="A0A8B6FVZ6"/>
<dbReference type="GO" id="GO:0005911">
    <property type="term" value="C:cell-cell junction"/>
    <property type="evidence" value="ECO:0007669"/>
    <property type="project" value="TreeGrafter"/>
</dbReference>
<dbReference type="OrthoDB" id="6133959at2759"/>
<accession>A0A8B6FVZ6</accession>
<dbReference type="GO" id="GO:0098609">
    <property type="term" value="P:cell-cell adhesion"/>
    <property type="evidence" value="ECO:0007669"/>
    <property type="project" value="TreeGrafter"/>
</dbReference>
<dbReference type="InterPro" id="IPR003599">
    <property type="entry name" value="Ig_sub"/>
</dbReference>
<sequence length="918" mass="105190">MTSVGGSGVSTKTHYARLGHAAQNLIPRFLQEVLLYYEHPKNIYIRCNTNNQISYRLKSADWTKINEAVNTGSYKNFDIPLIYTILRNLNIYNLTPTNGWAYQVDPQPHETNTGDDLERCRRRRNLIIHRGNTEVSDQELNEYFDVFKAIAGRLQVTLSKTNNAFVSEVEDLRTCCMDEDTERKYLEEIEEWRCRGLEYEEQISQLKEHLLVPIYKVICDTKKSIEGSTAVLECPVQPVLFWTDREERTIYSINLTTNEGVFDRIKITEDYKLVISNISLKDARTYRCEGLNADGAITVFDIRLDVIREPKNMKIQNRNNITTVFANEGERLNLTCTVDSGIPGETLQWLMNQQNVAVGGPASLTYYFTPTRLNDREKFTCIALSDVTNTTLKMTVVKPKVYVIAYPSTNVQEGKELNLSCKYESNVEYDDVYWYKSSYDLLNVSLKESLNLFISNVSKQDRGEYFCQVNNRAGKDVANISVTVNFLPMIHGPHKTNYTAKLREAIYIILKVESYPEPLVSWAKSAGGKLGVWNITKFNEFSLYSSMYYLESSIQPTKEEDSGLYMAAIRNEIGSVEVYLQLHVDRYGVTVEPKQTICVASSSIYISCNILNVNNITWDIVWKHYFHGQLVQTSKGEVHNQKAMLSITHCDYRDGGKYVCEWMSDETTFSGWSSVTILGPPIISQHTVSFQGEIVFISVDFYCDGDSFQIHWYINDVRLNTNDTEYKVLTERSNISVQVNTNTIYIKGSRTKLYFNRKNLSNINKINCQVRQNSYSSEVVIGKEDFSENVYTVMSDMTETTLYQDATIFTIQKHATDNAGLRNSELVNIPVSVGELNILNEDHYDEISSDIGSTYYHSVEWSNSIIDSDTDNSRYQSSTEVANTDSENVENVYEGLDILFIEPLHQYSDCLNMKRVTI</sequence>
<evidence type="ECO:0000256" key="2">
    <source>
        <dbReference type="ARBA" id="ARBA00023136"/>
    </source>
</evidence>
<dbReference type="GO" id="GO:0050839">
    <property type="term" value="F:cell adhesion molecule binding"/>
    <property type="evidence" value="ECO:0007669"/>
    <property type="project" value="TreeGrafter"/>
</dbReference>
<protein>
    <submittedName>
        <fullName evidence="7">Cell adhesion molecule 1</fullName>
    </submittedName>
</protein>
<name>A0A8B6FVZ6_MYTGA</name>
<comment type="subcellular location">
    <subcellularLocation>
        <location evidence="1">Membrane</location>
        <topology evidence="1">Single-pass type I membrane protein</topology>
    </subcellularLocation>
</comment>
<dbReference type="Pfam" id="PF18738">
    <property type="entry name" value="HEPN_DZIP3"/>
    <property type="match status" value="1"/>
</dbReference>